<keyword evidence="7" id="KW-0801">TPQ</keyword>
<reference evidence="13" key="1">
    <citation type="submission" date="2025-08" db="UniProtKB">
        <authorList>
            <consortium name="Ensembl"/>
        </authorList>
    </citation>
    <scope>IDENTIFICATION</scope>
</reference>
<keyword evidence="4" id="KW-0886">LTQ</keyword>
<evidence type="ECO:0000256" key="3">
    <source>
        <dbReference type="ARBA" id="ARBA00007492"/>
    </source>
</evidence>
<evidence type="ECO:0000313" key="14">
    <source>
        <dbReference type="Proteomes" id="UP000694728"/>
    </source>
</evidence>
<evidence type="ECO:0000256" key="11">
    <source>
        <dbReference type="ARBA" id="ARBA00038869"/>
    </source>
</evidence>
<dbReference type="InterPro" id="IPR019828">
    <property type="entry name" value="Lysyl_oxidase_CS"/>
</dbReference>
<dbReference type="AlphaFoldDB" id="A0A8D1I1W2"/>
<dbReference type="PANTHER" id="PTHR45817">
    <property type="entry name" value="LYSYL OXIDASE-LIKE-RELATED"/>
    <property type="match status" value="1"/>
</dbReference>
<dbReference type="GO" id="GO:0005576">
    <property type="term" value="C:extracellular region"/>
    <property type="evidence" value="ECO:0007669"/>
    <property type="project" value="UniProtKB-SubCell"/>
</dbReference>
<evidence type="ECO:0000313" key="13">
    <source>
        <dbReference type="Ensembl" id="ENSSSCP00045026179.1"/>
    </source>
</evidence>
<evidence type="ECO:0000256" key="1">
    <source>
        <dbReference type="ARBA" id="ARBA00001935"/>
    </source>
</evidence>
<dbReference type="EC" id="1.4.3.13" evidence="11"/>
<evidence type="ECO:0000256" key="2">
    <source>
        <dbReference type="ARBA" id="ARBA00004239"/>
    </source>
</evidence>
<keyword evidence="6" id="KW-0479">Metal-binding</keyword>
<dbReference type="Proteomes" id="UP000694728">
    <property type="component" value="Unplaced"/>
</dbReference>
<comment type="similarity">
    <text evidence="3">Belongs to the lysyl oxidase family.</text>
</comment>
<evidence type="ECO:0000256" key="4">
    <source>
        <dbReference type="ARBA" id="ARBA00022477"/>
    </source>
</evidence>
<dbReference type="PROSITE" id="PS00926">
    <property type="entry name" value="LYSYL_OXIDASE"/>
    <property type="match status" value="1"/>
</dbReference>
<sequence length="268" mass="30764">MPSTLRGFPQLRVTCRHQRPSEGHFRDRCCFRKISFQLLATWWRPERKGRLTEWRGLSFGCSAGVSCENLQEQAEAPHTSWVLVSGTQPHSCLPTCPRSTAYAPEATDYDVRVLLRFPQRVKNQGTADFLPNRPRHTWEWHSCHQHYHSMDEFSHYDLLDAATGKKVAEGHKASFCLEDSTCDFGNLKRYACTSHTQGLSPGCYDTYNADIDCQWIDITDVQPGNYILKVHVNPKYIVLESDFTNNVVRCNIHYTGRYVSATNCKIVQ</sequence>
<keyword evidence="8" id="KW-0560">Oxidoreductase</keyword>
<keyword evidence="10" id="KW-1015">Disulfide bond</keyword>
<evidence type="ECO:0000256" key="8">
    <source>
        <dbReference type="ARBA" id="ARBA00023002"/>
    </source>
</evidence>
<comment type="subcellular location">
    <subcellularLocation>
        <location evidence="2">Secreted</location>
        <location evidence="2">Extracellular space</location>
    </subcellularLocation>
</comment>
<name>A0A8D1I1W2_PIG</name>
<protein>
    <recommendedName>
        <fullName evidence="11">protein-lysine 6-oxidase</fullName>
        <ecNumber evidence="11">1.4.3.13</ecNumber>
    </recommendedName>
</protein>
<evidence type="ECO:0000256" key="6">
    <source>
        <dbReference type="ARBA" id="ARBA00022723"/>
    </source>
</evidence>
<proteinExistence type="inferred from homology"/>
<evidence type="ECO:0000256" key="5">
    <source>
        <dbReference type="ARBA" id="ARBA00022525"/>
    </source>
</evidence>
<evidence type="ECO:0000256" key="10">
    <source>
        <dbReference type="ARBA" id="ARBA00023157"/>
    </source>
</evidence>
<dbReference type="InterPro" id="IPR001695">
    <property type="entry name" value="Lysyl_oxidase"/>
</dbReference>
<evidence type="ECO:0000256" key="7">
    <source>
        <dbReference type="ARBA" id="ARBA00022772"/>
    </source>
</evidence>
<dbReference type="InterPro" id="IPR050912">
    <property type="entry name" value="LOX-like_protein"/>
</dbReference>
<comment type="cofactor">
    <cofactor evidence="1">
        <name>Cu cation</name>
        <dbReference type="ChEBI" id="CHEBI:23378"/>
    </cofactor>
</comment>
<dbReference type="GO" id="GO:0005507">
    <property type="term" value="F:copper ion binding"/>
    <property type="evidence" value="ECO:0007669"/>
    <property type="project" value="InterPro"/>
</dbReference>
<evidence type="ECO:0000256" key="9">
    <source>
        <dbReference type="ARBA" id="ARBA00023008"/>
    </source>
</evidence>
<dbReference type="PANTHER" id="PTHR45817:SF8">
    <property type="entry name" value="LYSYL OXIDASE HOMOLOG 1"/>
    <property type="match status" value="1"/>
</dbReference>
<keyword evidence="5" id="KW-0964">Secreted</keyword>
<evidence type="ECO:0000256" key="12">
    <source>
        <dbReference type="ARBA" id="ARBA00047861"/>
    </source>
</evidence>
<dbReference type="Pfam" id="PF01186">
    <property type="entry name" value="Lysyl_oxidase"/>
    <property type="match status" value="1"/>
</dbReference>
<organism evidence="13 14">
    <name type="scientific">Sus scrofa</name>
    <name type="common">Pig</name>
    <dbReference type="NCBI Taxonomy" id="9823"/>
    <lineage>
        <taxon>Eukaryota</taxon>
        <taxon>Metazoa</taxon>
        <taxon>Chordata</taxon>
        <taxon>Craniata</taxon>
        <taxon>Vertebrata</taxon>
        <taxon>Euteleostomi</taxon>
        <taxon>Mammalia</taxon>
        <taxon>Eutheria</taxon>
        <taxon>Laurasiatheria</taxon>
        <taxon>Artiodactyla</taxon>
        <taxon>Suina</taxon>
        <taxon>Suidae</taxon>
        <taxon>Sus</taxon>
    </lineage>
</organism>
<accession>A0A8D1I1W2</accession>
<dbReference type="GO" id="GO:0004720">
    <property type="term" value="F:protein-lysine 6-oxidase activity"/>
    <property type="evidence" value="ECO:0007669"/>
    <property type="project" value="UniProtKB-EC"/>
</dbReference>
<dbReference type="PRINTS" id="PR00074">
    <property type="entry name" value="LYSYLOXIDASE"/>
</dbReference>
<keyword evidence="9" id="KW-0186">Copper</keyword>
<dbReference type="Ensembl" id="ENSSSCT00045037664.1">
    <property type="protein sequence ID" value="ENSSSCP00045026179.1"/>
    <property type="gene ID" value="ENSSSCG00045022066.1"/>
</dbReference>
<comment type="catalytic activity">
    <reaction evidence="12">
        <text>L-lysyl-[protein] + O2 + H2O = (S)-2-amino-6-oxohexanoyl-[protein] + H2O2 + NH4(+)</text>
        <dbReference type="Rhea" id="RHEA:24544"/>
        <dbReference type="Rhea" id="RHEA-COMP:9752"/>
        <dbReference type="Rhea" id="RHEA-COMP:12448"/>
        <dbReference type="ChEBI" id="CHEBI:15377"/>
        <dbReference type="ChEBI" id="CHEBI:15379"/>
        <dbReference type="ChEBI" id="CHEBI:16240"/>
        <dbReference type="ChEBI" id="CHEBI:28938"/>
        <dbReference type="ChEBI" id="CHEBI:29969"/>
        <dbReference type="ChEBI" id="CHEBI:131803"/>
        <dbReference type="EC" id="1.4.3.13"/>
    </reaction>
</comment>